<keyword evidence="2" id="KW-1185">Reference proteome</keyword>
<protein>
    <submittedName>
        <fullName evidence="1">Uncharacterized protein</fullName>
    </submittedName>
</protein>
<evidence type="ECO:0000313" key="2">
    <source>
        <dbReference type="Proteomes" id="UP001062846"/>
    </source>
</evidence>
<reference evidence="1" key="1">
    <citation type="submission" date="2022-02" db="EMBL/GenBank/DDBJ databases">
        <title>Plant Genome Project.</title>
        <authorList>
            <person name="Zhang R.-G."/>
        </authorList>
    </citation>
    <scope>NUCLEOTIDE SEQUENCE</scope>
    <source>
        <strain evidence="1">AT1</strain>
    </source>
</reference>
<dbReference type="EMBL" id="CM046392">
    <property type="protein sequence ID" value="KAI8555063.1"/>
    <property type="molecule type" value="Genomic_DNA"/>
</dbReference>
<proteinExistence type="predicted"/>
<organism evidence="1 2">
    <name type="scientific">Rhododendron molle</name>
    <name type="common">Chinese azalea</name>
    <name type="synonym">Azalea mollis</name>
    <dbReference type="NCBI Taxonomy" id="49168"/>
    <lineage>
        <taxon>Eukaryota</taxon>
        <taxon>Viridiplantae</taxon>
        <taxon>Streptophyta</taxon>
        <taxon>Embryophyta</taxon>
        <taxon>Tracheophyta</taxon>
        <taxon>Spermatophyta</taxon>
        <taxon>Magnoliopsida</taxon>
        <taxon>eudicotyledons</taxon>
        <taxon>Gunneridae</taxon>
        <taxon>Pentapetalae</taxon>
        <taxon>asterids</taxon>
        <taxon>Ericales</taxon>
        <taxon>Ericaceae</taxon>
        <taxon>Ericoideae</taxon>
        <taxon>Rhodoreae</taxon>
        <taxon>Rhododendron</taxon>
    </lineage>
</organism>
<name>A0ACC0NNV0_RHOML</name>
<accession>A0ACC0NNV0</accession>
<gene>
    <name evidence="1" type="ORF">RHMOL_Rhmol05G0145500</name>
</gene>
<evidence type="ECO:0000313" key="1">
    <source>
        <dbReference type="EMBL" id="KAI8555063.1"/>
    </source>
</evidence>
<dbReference type="Proteomes" id="UP001062846">
    <property type="component" value="Chromosome 5"/>
</dbReference>
<comment type="caution">
    <text evidence="1">The sequence shown here is derived from an EMBL/GenBank/DDBJ whole genome shotgun (WGS) entry which is preliminary data.</text>
</comment>
<sequence>MAEHDNGGGRGEVVDRQEDARGPMEVEIGDQMPVEMVTDAEPHAIKEAGAVGSSVEPVGSGSVAEGLPVVGGSSGGSGNIGADGGDVKPIGSPPRGKKAVVEGEETTEVPYREEDVLFRPTSTATTSSSHRQTTKYVIAEH</sequence>